<dbReference type="eggNOG" id="COG5002">
    <property type="taxonomic scope" value="Bacteria"/>
</dbReference>
<dbReference type="InterPro" id="IPR003594">
    <property type="entry name" value="HATPase_dom"/>
</dbReference>
<dbReference type="PANTHER" id="PTHR45436">
    <property type="entry name" value="SENSOR HISTIDINE KINASE YKOH"/>
    <property type="match status" value="1"/>
</dbReference>
<keyword evidence="7 14" id="KW-0418">Kinase</keyword>
<dbReference type="PANTHER" id="PTHR45436:SF5">
    <property type="entry name" value="SENSOR HISTIDINE KINASE TRCS"/>
    <property type="match status" value="1"/>
</dbReference>
<organism evidence="14 15">
    <name type="scientific">Mycolicibacterium aromaticivorans JS19b1 = JCM 16368</name>
    <dbReference type="NCBI Taxonomy" id="1440774"/>
    <lineage>
        <taxon>Bacteria</taxon>
        <taxon>Bacillati</taxon>
        <taxon>Actinomycetota</taxon>
        <taxon>Actinomycetes</taxon>
        <taxon>Mycobacteriales</taxon>
        <taxon>Mycobacteriaceae</taxon>
        <taxon>Mycolicibacterium</taxon>
    </lineage>
</organism>
<dbReference type="SUPFAM" id="SSF55874">
    <property type="entry name" value="ATPase domain of HSP90 chaperone/DNA topoisomerase II/histidine kinase"/>
    <property type="match status" value="1"/>
</dbReference>
<dbReference type="OrthoDB" id="9757990at2"/>
<protein>
    <recommendedName>
        <fullName evidence="3">histidine kinase</fullName>
        <ecNumber evidence="3">2.7.13.3</ecNumber>
    </recommendedName>
</protein>
<evidence type="ECO:0000259" key="12">
    <source>
        <dbReference type="PROSITE" id="PS50109"/>
    </source>
</evidence>
<dbReference type="FunFam" id="3.30.565.10:FF:000006">
    <property type="entry name" value="Sensor histidine kinase WalK"/>
    <property type="match status" value="1"/>
</dbReference>
<keyword evidence="15" id="KW-1185">Reference proteome</keyword>
<dbReference type="Proteomes" id="UP000022835">
    <property type="component" value="Unassembled WGS sequence"/>
</dbReference>
<dbReference type="PRINTS" id="PR00344">
    <property type="entry name" value="BCTRLSENSOR"/>
</dbReference>
<dbReference type="EMBL" id="JALN02000001">
    <property type="protein sequence ID" value="KDF00018.1"/>
    <property type="molecule type" value="Genomic_DNA"/>
</dbReference>
<evidence type="ECO:0000256" key="2">
    <source>
        <dbReference type="ARBA" id="ARBA00004236"/>
    </source>
</evidence>
<dbReference type="SMART" id="SM00387">
    <property type="entry name" value="HATPase_c"/>
    <property type="match status" value="1"/>
</dbReference>
<dbReference type="SMART" id="SM00304">
    <property type="entry name" value="HAMP"/>
    <property type="match status" value="1"/>
</dbReference>
<reference evidence="14" key="1">
    <citation type="submission" date="2014-05" db="EMBL/GenBank/DDBJ databases">
        <title>Genome sequence of Mycobacterium aromaticivorans strain JS19b1T (= DSM 45407T).</title>
        <authorList>
            <person name="Kwak Y."/>
            <person name="Park G.-S."/>
            <person name="Li Q.X."/>
            <person name="Lee S.-E."/>
            <person name="Shin J.-H."/>
        </authorList>
    </citation>
    <scope>NUCLEOTIDE SEQUENCE [LARGE SCALE GENOMIC DNA]</scope>
    <source>
        <strain evidence="14">JS19b1</strain>
    </source>
</reference>
<evidence type="ECO:0000256" key="5">
    <source>
        <dbReference type="ARBA" id="ARBA00022679"/>
    </source>
</evidence>
<evidence type="ECO:0000256" key="9">
    <source>
        <dbReference type="ARBA" id="ARBA00023012"/>
    </source>
</evidence>
<comment type="subcellular location">
    <subcellularLocation>
        <location evidence="2">Cell membrane</location>
    </subcellularLocation>
</comment>
<dbReference type="PROSITE" id="PS50109">
    <property type="entry name" value="HIS_KIN"/>
    <property type="match status" value="1"/>
</dbReference>
<dbReference type="InterPro" id="IPR036890">
    <property type="entry name" value="HATPase_C_sf"/>
</dbReference>
<dbReference type="Gene3D" id="1.10.287.130">
    <property type="match status" value="1"/>
</dbReference>
<keyword evidence="6 11" id="KW-0812">Transmembrane</keyword>
<evidence type="ECO:0000313" key="15">
    <source>
        <dbReference type="Proteomes" id="UP000022835"/>
    </source>
</evidence>
<evidence type="ECO:0000256" key="7">
    <source>
        <dbReference type="ARBA" id="ARBA00022777"/>
    </source>
</evidence>
<dbReference type="InterPro" id="IPR004358">
    <property type="entry name" value="Sig_transdc_His_kin-like_C"/>
</dbReference>
<dbReference type="CDD" id="cd00075">
    <property type="entry name" value="HATPase"/>
    <property type="match status" value="1"/>
</dbReference>
<dbReference type="Pfam" id="PF00672">
    <property type="entry name" value="HAMP"/>
    <property type="match status" value="1"/>
</dbReference>
<evidence type="ECO:0000313" key="14">
    <source>
        <dbReference type="EMBL" id="KDF00018.1"/>
    </source>
</evidence>
<dbReference type="SUPFAM" id="SSF47384">
    <property type="entry name" value="Homodimeric domain of signal transducing histidine kinase"/>
    <property type="match status" value="1"/>
</dbReference>
<dbReference type="AlphaFoldDB" id="A0A064CMH7"/>
<feature type="domain" description="HAMP" evidence="13">
    <location>
        <begin position="103"/>
        <end position="156"/>
    </location>
</feature>
<dbReference type="CDD" id="cd06225">
    <property type="entry name" value="HAMP"/>
    <property type="match status" value="1"/>
</dbReference>
<dbReference type="InterPro" id="IPR036097">
    <property type="entry name" value="HisK_dim/P_sf"/>
</dbReference>
<dbReference type="CDD" id="cd00082">
    <property type="entry name" value="HisKA"/>
    <property type="match status" value="1"/>
</dbReference>
<keyword evidence="10 11" id="KW-0472">Membrane</keyword>
<feature type="transmembrane region" description="Helical" evidence="11">
    <location>
        <begin position="80"/>
        <end position="101"/>
    </location>
</feature>
<proteinExistence type="predicted"/>
<comment type="catalytic activity">
    <reaction evidence="1">
        <text>ATP + protein L-histidine = ADP + protein N-phospho-L-histidine.</text>
        <dbReference type="EC" id="2.7.13.3"/>
    </reaction>
</comment>
<feature type="domain" description="Histidine kinase" evidence="12">
    <location>
        <begin position="164"/>
        <end position="379"/>
    </location>
</feature>
<keyword evidence="9" id="KW-0902">Two-component regulatory system</keyword>
<dbReference type="EC" id="2.7.13.3" evidence="3"/>
<accession>A0A064CMH7</accession>
<keyword evidence="5" id="KW-0808">Transferase</keyword>
<dbReference type="SUPFAM" id="SSF158472">
    <property type="entry name" value="HAMP domain-like"/>
    <property type="match status" value="1"/>
</dbReference>
<evidence type="ECO:0000256" key="6">
    <source>
        <dbReference type="ARBA" id="ARBA00022692"/>
    </source>
</evidence>
<evidence type="ECO:0000256" key="1">
    <source>
        <dbReference type="ARBA" id="ARBA00000085"/>
    </source>
</evidence>
<dbReference type="InterPro" id="IPR005467">
    <property type="entry name" value="His_kinase_dom"/>
</dbReference>
<dbReference type="SMART" id="SM00388">
    <property type="entry name" value="HisKA"/>
    <property type="match status" value="1"/>
</dbReference>
<name>A0A064CMH7_9MYCO</name>
<evidence type="ECO:0000256" key="8">
    <source>
        <dbReference type="ARBA" id="ARBA00022989"/>
    </source>
</evidence>
<evidence type="ECO:0000256" key="11">
    <source>
        <dbReference type="SAM" id="Phobius"/>
    </source>
</evidence>
<sequence length="392" mass="41667">MKLSSQASPRVPGTVFSGFGMRRRLLLAQTLVLLAGGVTTWVVASVVGPPLFREHLHMAGVAHDSNEQYHAEQAYQHATALSIGVAITVAALTALIATAYLSRRLQHSVAEVSAAASAVAEGRYDIRVAPPRLGLEFDEMATAFNKMADRLQAVESSRRQLFGDLAHEIRTPVAVLEAYLEAVEDGVRVLDQPTIAMLREQTGRLVRFSADAAALAQAEEAHATITPGWVEADEVARSVSAALADRFAAKSVALTLQVSGGTRFWADRQRLVQVLNNLLDNALRHTAPGGHVRLTVETTGNDVVFTVSDDGEGVAAEHLPHVFERFYRADSARNRDRGGSGLGLAIAKALTEAHGGTITATSPGPGAGTTFTVTVPSLPVAGARRGSQREYA</sequence>
<dbReference type="InterPro" id="IPR003661">
    <property type="entry name" value="HisK_dim/P_dom"/>
</dbReference>
<keyword evidence="8 11" id="KW-1133">Transmembrane helix</keyword>
<dbReference type="Gene3D" id="3.30.565.10">
    <property type="entry name" value="Histidine kinase-like ATPase, C-terminal domain"/>
    <property type="match status" value="1"/>
</dbReference>
<dbReference type="InterPro" id="IPR050428">
    <property type="entry name" value="TCS_sensor_his_kinase"/>
</dbReference>
<dbReference type="Gene3D" id="1.10.8.500">
    <property type="entry name" value="HAMP domain in histidine kinase"/>
    <property type="match status" value="1"/>
</dbReference>
<dbReference type="RefSeq" id="WP_051660055.1">
    <property type="nucleotide sequence ID" value="NZ_JALN02000001.1"/>
</dbReference>
<evidence type="ECO:0000256" key="3">
    <source>
        <dbReference type="ARBA" id="ARBA00012438"/>
    </source>
</evidence>
<dbReference type="InterPro" id="IPR003660">
    <property type="entry name" value="HAMP_dom"/>
</dbReference>
<evidence type="ECO:0000256" key="4">
    <source>
        <dbReference type="ARBA" id="ARBA00022553"/>
    </source>
</evidence>
<dbReference type="GO" id="GO:0005886">
    <property type="term" value="C:plasma membrane"/>
    <property type="evidence" value="ECO:0007669"/>
    <property type="project" value="UniProtKB-SubCell"/>
</dbReference>
<evidence type="ECO:0000256" key="10">
    <source>
        <dbReference type="ARBA" id="ARBA00023136"/>
    </source>
</evidence>
<evidence type="ECO:0000259" key="13">
    <source>
        <dbReference type="PROSITE" id="PS50885"/>
    </source>
</evidence>
<gene>
    <name evidence="14" type="ORF">Y900_013985</name>
</gene>
<dbReference type="Pfam" id="PF00512">
    <property type="entry name" value="HisKA"/>
    <property type="match status" value="1"/>
</dbReference>
<dbReference type="PROSITE" id="PS50885">
    <property type="entry name" value="HAMP"/>
    <property type="match status" value="1"/>
</dbReference>
<dbReference type="GO" id="GO:0000155">
    <property type="term" value="F:phosphorelay sensor kinase activity"/>
    <property type="evidence" value="ECO:0007669"/>
    <property type="project" value="InterPro"/>
</dbReference>
<keyword evidence="4" id="KW-0597">Phosphoprotein</keyword>
<dbReference type="STRING" id="1440774.Y900_013985"/>
<comment type="caution">
    <text evidence="14">The sequence shown here is derived from an EMBL/GenBank/DDBJ whole genome shotgun (WGS) entry which is preliminary data.</text>
</comment>
<dbReference type="Pfam" id="PF02518">
    <property type="entry name" value="HATPase_c"/>
    <property type="match status" value="1"/>
</dbReference>